<name>A0AAV7TYN7_PLEWA</name>
<feature type="region of interest" description="Disordered" evidence="1">
    <location>
        <begin position="1"/>
        <end position="38"/>
    </location>
</feature>
<reference evidence="2" key="1">
    <citation type="journal article" date="2022" name="bioRxiv">
        <title>Sequencing and chromosome-scale assembly of the giantPleurodeles waltlgenome.</title>
        <authorList>
            <person name="Brown T."/>
            <person name="Elewa A."/>
            <person name="Iarovenko S."/>
            <person name="Subramanian E."/>
            <person name="Araus A.J."/>
            <person name="Petzold A."/>
            <person name="Susuki M."/>
            <person name="Suzuki K.-i.T."/>
            <person name="Hayashi T."/>
            <person name="Toyoda A."/>
            <person name="Oliveira C."/>
            <person name="Osipova E."/>
            <person name="Leigh N.D."/>
            <person name="Simon A."/>
            <person name="Yun M.H."/>
        </authorList>
    </citation>
    <scope>NUCLEOTIDE SEQUENCE</scope>
    <source>
        <strain evidence="2">20211129_DDA</strain>
        <tissue evidence="2">Liver</tissue>
    </source>
</reference>
<gene>
    <name evidence="2" type="ORF">NDU88_006494</name>
</gene>
<organism evidence="2 3">
    <name type="scientific">Pleurodeles waltl</name>
    <name type="common">Iberian ribbed newt</name>
    <dbReference type="NCBI Taxonomy" id="8319"/>
    <lineage>
        <taxon>Eukaryota</taxon>
        <taxon>Metazoa</taxon>
        <taxon>Chordata</taxon>
        <taxon>Craniata</taxon>
        <taxon>Vertebrata</taxon>
        <taxon>Euteleostomi</taxon>
        <taxon>Amphibia</taxon>
        <taxon>Batrachia</taxon>
        <taxon>Caudata</taxon>
        <taxon>Salamandroidea</taxon>
        <taxon>Salamandridae</taxon>
        <taxon>Pleurodelinae</taxon>
        <taxon>Pleurodeles</taxon>
    </lineage>
</organism>
<dbReference type="AlphaFoldDB" id="A0AAV7TYN7"/>
<keyword evidence="3" id="KW-1185">Reference proteome</keyword>
<evidence type="ECO:0000256" key="1">
    <source>
        <dbReference type="SAM" id="MobiDB-lite"/>
    </source>
</evidence>
<feature type="compositionally biased region" description="Basic and acidic residues" evidence="1">
    <location>
        <begin position="1"/>
        <end position="23"/>
    </location>
</feature>
<sequence>MRGTNRKIDRDRESQRGLRDSPAVRKTQPAAFTKSTADPCTQITTEVAGMSSRVPLVPERASNEIRGSNGCSAAATLAGGELYNAADDV</sequence>
<protein>
    <submittedName>
        <fullName evidence="2">Uncharacterized protein</fullName>
    </submittedName>
</protein>
<accession>A0AAV7TYN7</accession>
<evidence type="ECO:0000313" key="2">
    <source>
        <dbReference type="EMBL" id="KAJ1181286.1"/>
    </source>
</evidence>
<dbReference type="Proteomes" id="UP001066276">
    <property type="component" value="Chromosome 3_2"/>
</dbReference>
<proteinExistence type="predicted"/>
<comment type="caution">
    <text evidence="2">The sequence shown here is derived from an EMBL/GenBank/DDBJ whole genome shotgun (WGS) entry which is preliminary data.</text>
</comment>
<evidence type="ECO:0000313" key="3">
    <source>
        <dbReference type="Proteomes" id="UP001066276"/>
    </source>
</evidence>
<dbReference type="EMBL" id="JANPWB010000006">
    <property type="protein sequence ID" value="KAJ1181286.1"/>
    <property type="molecule type" value="Genomic_DNA"/>
</dbReference>